<dbReference type="GO" id="GO:0044322">
    <property type="term" value="C:endoplasmic reticulum quality control compartment"/>
    <property type="evidence" value="ECO:0007669"/>
    <property type="project" value="GOC"/>
</dbReference>
<accession>A0A0B1S0D8</accession>
<keyword evidence="3" id="KW-0256">Endoplasmic reticulum</keyword>
<keyword evidence="5" id="KW-0479">Metal-binding</keyword>
<comment type="similarity">
    <text evidence="2">Belongs to the glycosyl hydrolase 47 family.</text>
</comment>
<dbReference type="PANTHER" id="PTHR45679">
    <property type="entry name" value="ER DEGRADATION-ENHANCING ALPHA-MANNOSIDASE-LIKE PROTEIN 2"/>
    <property type="match status" value="1"/>
</dbReference>
<dbReference type="Proteomes" id="UP000053660">
    <property type="component" value="Unassembled WGS sequence"/>
</dbReference>
<dbReference type="GO" id="GO:0005975">
    <property type="term" value="P:carbohydrate metabolic process"/>
    <property type="evidence" value="ECO:0007669"/>
    <property type="project" value="InterPro"/>
</dbReference>
<evidence type="ECO:0000256" key="3">
    <source>
        <dbReference type="ARBA" id="ARBA00022824"/>
    </source>
</evidence>
<evidence type="ECO:0000256" key="6">
    <source>
        <dbReference type="SAM" id="MobiDB-lite"/>
    </source>
</evidence>
<evidence type="ECO:0000256" key="1">
    <source>
        <dbReference type="ARBA" id="ARBA00004240"/>
    </source>
</evidence>
<dbReference type="GO" id="GO:0004571">
    <property type="term" value="F:mannosyl-oligosaccharide 1,2-alpha-mannosidase activity"/>
    <property type="evidence" value="ECO:0007669"/>
    <property type="project" value="InterPro"/>
</dbReference>
<dbReference type="InterPro" id="IPR036026">
    <property type="entry name" value="Seven-hairpin_glycosidases"/>
</dbReference>
<feature type="compositionally biased region" description="Acidic residues" evidence="6">
    <location>
        <begin position="176"/>
        <end position="186"/>
    </location>
</feature>
<keyword evidence="4" id="KW-0325">Glycoprotein</keyword>
<feature type="compositionally biased region" description="Basic and acidic residues" evidence="6">
    <location>
        <begin position="192"/>
        <end position="204"/>
    </location>
</feature>
<evidence type="ECO:0000256" key="2">
    <source>
        <dbReference type="ARBA" id="ARBA00007658"/>
    </source>
</evidence>
<dbReference type="GO" id="GO:0005509">
    <property type="term" value="F:calcium ion binding"/>
    <property type="evidence" value="ECO:0007669"/>
    <property type="project" value="InterPro"/>
</dbReference>
<evidence type="ECO:0000313" key="8">
    <source>
        <dbReference type="Proteomes" id="UP000053660"/>
    </source>
</evidence>
<dbReference type="InterPro" id="IPR001382">
    <property type="entry name" value="Glyco_hydro_47"/>
</dbReference>
<dbReference type="InterPro" id="IPR044674">
    <property type="entry name" value="EDEM1/2/3"/>
</dbReference>
<name>A0A0B1S0D8_OESDE</name>
<dbReference type="InterPro" id="IPR012341">
    <property type="entry name" value="6hp_glycosidase-like_sf"/>
</dbReference>
<dbReference type="GO" id="GO:0016020">
    <property type="term" value="C:membrane"/>
    <property type="evidence" value="ECO:0007669"/>
    <property type="project" value="InterPro"/>
</dbReference>
<organism evidence="7 8">
    <name type="scientific">Oesophagostomum dentatum</name>
    <name type="common">Nodular worm</name>
    <dbReference type="NCBI Taxonomy" id="61180"/>
    <lineage>
        <taxon>Eukaryota</taxon>
        <taxon>Metazoa</taxon>
        <taxon>Ecdysozoa</taxon>
        <taxon>Nematoda</taxon>
        <taxon>Chromadorea</taxon>
        <taxon>Rhabditida</taxon>
        <taxon>Rhabditina</taxon>
        <taxon>Rhabditomorpha</taxon>
        <taxon>Strongyloidea</taxon>
        <taxon>Strongylidae</taxon>
        <taxon>Oesophagostomum</taxon>
    </lineage>
</organism>
<gene>
    <name evidence="7" type="ORF">OESDEN_23423</name>
</gene>
<feature type="region of interest" description="Disordered" evidence="6">
    <location>
        <begin position="162"/>
        <end position="319"/>
    </location>
</feature>
<dbReference type="SUPFAM" id="SSF48225">
    <property type="entry name" value="Seven-hairpin glycosidases"/>
    <property type="match status" value="1"/>
</dbReference>
<dbReference type="Gene3D" id="1.50.10.10">
    <property type="match status" value="1"/>
</dbReference>
<proteinExistence type="inferred from homology"/>
<protein>
    <recommendedName>
        <fullName evidence="9">Glycosyl hydrolase family 47</fullName>
    </recommendedName>
</protein>
<dbReference type="PANTHER" id="PTHR45679:SF6">
    <property type="entry name" value="ER DEGRADATION-ENHANCING ALPHA-MANNOSIDASE-LIKE PROTEIN 2"/>
    <property type="match status" value="1"/>
</dbReference>
<dbReference type="EMBL" id="KN611241">
    <property type="protein sequence ID" value="KHJ76957.1"/>
    <property type="molecule type" value="Genomic_DNA"/>
</dbReference>
<keyword evidence="5" id="KW-0106">Calcium</keyword>
<reference evidence="7 8" key="1">
    <citation type="submission" date="2014-03" db="EMBL/GenBank/DDBJ databases">
        <title>Draft genome of the hookworm Oesophagostomum dentatum.</title>
        <authorList>
            <person name="Mitreva M."/>
        </authorList>
    </citation>
    <scope>NUCLEOTIDE SEQUENCE [LARGE SCALE GENOMIC DNA]</scope>
    <source>
        <strain evidence="7 8">OD-Hann</strain>
    </source>
</reference>
<evidence type="ECO:0000313" key="7">
    <source>
        <dbReference type="EMBL" id="KHJ76957.1"/>
    </source>
</evidence>
<dbReference type="OrthoDB" id="8118055at2759"/>
<feature type="binding site" evidence="5">
    <location>
        <position position="47"/>
    </location>
    <ligand>
        <name>Ca(2+)</name>
        <dbReference type="ChEBI" id="CHEBI:29108"/>
    </ligand>
</feature>
<sequence>MESFFLAETTKYLYLLFDPKNFIHNDGLKARIVDTPNGESGGYIFNTEAHPIDPAIVHCCSAQRQAEREAVRKWEDQIDFLSILDHRQDSATPSEFPKETLPEFLAGLKKITEDPSYLENSSGSGAGLTAAQFEEIGFEIDESFLKNNSNASVELKMEEVPSEMDGAGIEGNETSEVNDTDTEETDSAVYTEEVKSDKSAEQKPADNPSSDDTSKKKTENPESDTATHSETVNTGPTMEKRSEDGSTTQAGTEKETQHAKIHTNEQKVDSAEEKQRVEPPPGDQEKSKTKEIPHDGDDTAVGVSEENSAQIPPPPLESPEGVLRIIGAVPPDAFIVPSMPPVRGAAVKAWKTKMTQKDLLKKVALVSLKNHLMGCFVNCAICFLATL</sequence>
<dbReference type="AlphaFoldDB" id="A0A0B1S0D8"/>
<dbReference type="GO" id="GO:1904380">
    <property type="term" value="P:endoplasmic reticulum mannose trimming"/>
    <property type="evidence" value="ECO:0007669"/>
    <property type="project" value="InterPro"/>
</dbReference>
<comment type="subcellular location">
    <subcellularLocation>
        <location evidence="1">Endoplasmic reticulum</location>
    </subcellularLocation>
</comment>
<evidence type="ECO:0000256" key="4">
    <source>
        <dbReference type="ARBA" id="ARBA00023180"/>
    </source>
</evidence>
<comment type="cofactor">
    <cofactor evidence="5">
        <name>Ca(2+)</name>
        <dbReference type="ChEBI" id="CHEBI:29108"/>
    </cofactor>
</comment>
<evidence type="ECO:0008006" key="9">
    <source>
        <dbReference type="Google" id="ProtNLM"/>
    </source>
</evidence>
<evidence type="ECO:0000256" key="5">
    <source>
        <dbReference type="PIRSR" id="PIRSR601382-2"/>
    </source>
</evidence>
<feature type="compositionally biased region" description="Polar residues" evidence="6">
    <location>
        <begin position="223"/>
        <end position="236"/>
    </location>
</feature>
<keyword evidence="8" id="KW-1185">Reference proteome</keyword>
<dbReference type="Pfam" id="PF01532">
    <property type="entry name" value="Glyco_hydro_47"/>
    <property type="match status" value="1"/>
</dbReference>
<feature type="compositionally biased region" description="Basic and acidic residues" evidence="6">
    <location>
        <begin position="252"/>
        <end position="297"/>
    </location>
</feature>